<feature type="transmembrane region" description="Helical" evidence="1">
    <location>
        <begin position="6"/>
        <end position="32"/>
    </location>
</feature>
<keyword evidence="1" id="KW-0472">Membrane</keyword>
<evidence type="ECO:0000256" key="1">
    <source>
        <dbReference type="SAM" id="Phobius"/>
    </source>
</evidence>
<evidence type="ECO:0008006" key="4">
    <source>
        <dbReference type="Google" id="ProtNLM"/>
    </source>
</evidence>
<accession>A0A1H0TZ23</accession>
<dbReference type="EMBL" id="FNJU01000004">
    <property type="protein sequence ID" value="SDP59322.1"/>
    <property type="molecule type" value="Genomic_DNA"/>
</dbReference>
<dbReference type="Proteomes" id="UP000199159">
    <property type="component" value="Unassembled WGS sequence"/>
</dbReference>
<keyword evidence="1" id="KW-0812">Transmembrane</keyword>
<evidence type="ECO:0000313" key="2">
    <source>
        <dbReference type="EMBL" id="SDP59322.1"/>
    </source>
</evidence>
<dbReference type="OrthoDB" id="2974132at2"/>
<protein>
    <recommendedName>
        <fullName evidence="4">Nudix hydrolase domain-containing protein</fullName>
    </recommendedName>
</protein>
<proteinExistence type="predicted"/>
<reference evidence="3" key="1">
    <citation type="submission" date="2016-10" db="EMBL/GenBank/DDBJ databases">
        <authorList>
            <person name="Varghese N."/>
            <person name="Submissions S."/>
        </authorList>
    </citation>
    <scope>NUCLEOTIDE SEQUENCE [LARGE SCALE GENOMIC DNA]</scope>
    <source>
        <strain evidence="3">IBRC-M10078</strain>
    </source>
</reference>
<name>A0A1H0TZ23_9BACI</name>
<dbReference type="AlphaFoldDB" id="A0A1H0TZ23"/>
<keyword evidence="3" id="KW-1185">Reference proteome</keyword>
<evidence type="ECO:0000313" key="3">
    <source>
        <dbReference type="Proteomes" id="UP000199159"/>
    </source>
</evidence>
<sequence length="367" mass="41760">MESIKLVLNSIIGEMLPALIGAIVGLIFSVIFDEGLRNFKRKIVRSYKRLFREKNEFKSHLFTIEGTPTTFYVIDGDGQFDFKPENIECRVVHDQVQLPSEIEAIKQEITDRETENELNGLDHKWNGPLYGLAKFRHSRTADKEDMTVLFNFFKTDYFTFLATNLQLNRKLESGKTIGEEYIPYQQLEKVEPILANGFGIGLVVITSDENIILTKRTEISGPRGSEMDISVVEGVHPLLDRHSVNDGPDLFNTAVRGANEELGIIINKDLIKFLGYGIDLDFYQWNMLGYAHVPQTAKEIQDIRSRGTSGKWENTFLVFKNFTAKEVADIIVNGEVWSTGKVALYWTAVRELGKNNIDRALAKTKKK</sequence>
<keyword evidence="1" id="KW-1133">Transmembrane helix</keyword>
<dbReference type="RefSeq" id="WP_090853112.1">
    <property type="nucleotide sequence ID" value="NZ_FNJU01000004.1"/>
</dbReference>
<gene>
    <name evidence="2" type="ORF">SAMN05216565_10444</name>
</gene>
<organism evidence="2 3">
    <name type="scientific">Litchfieldia salsa</name>
    <dbReference type="NCBI Taxonomy" id="930152"/>
    <lineage>
        <taxon>Bacteria</taxon>
        <taxon>Bacillati</taxon>
        <taxon>Bacillota</taxon>
        <taxon>Bacilli</taxon>
        <taxon>Bacillales</taxon>
        <taxon>Bacillaceae</taxon>
        <taxon>Litchfieldia</taxon>
    </lineage>
</organism>